<dbReference type="PANTHER" id="PTHR38438:SF1">
    <property type="entry name" value="RIBOFLAVIN TRANSPORTER RIBU"/>
    <property type="match status" value="1"/>
</dbReference>
<evidence type="ECO:0000256" key="7">
    <source>
        <dbReference type="ARBA" id="ARBA00023136"/>
    </source>
</evidence>
<feature type="transmembrane region" description="Helical" evidence="9">
    <location>
        <begin position="45"/>
        <end position="63"/>
    </location>
</feature>
<organism evidence="10 11">
    <name type="scientific">Lederbergia graminis</name>
    <dbReference type="NCBI Taxonomy" id="735518"/>
    <lineage>
        <taxon>Bacteria</taxon>
        <taxon>Bacillati</taxon>
        <taxon>Bacillota</taxon>
        <taxon>Bacilli</taxon>
        <taxon>Bacillales</taxon>
        <taxon>Bacillaceae</taxon>
        <taxon>Lederbergia</taxon>
    </lineage>
</organism>
<dbReference type="InterPro" id="IPR024529">
    <property type="entry name" value="ECF_trnsprt_substrate-spec"/>
</dbReference>
<feature type="transmembrane region" description="Helical" evidence="9">
    <location>
        <begin position="152"/>
        <end position="177"/>
    </location>
</feature>
<dbReference type="RefSeq" id="WP_144919717.1">
    <property type="nucleotide sequence ID" value="NZ_JBHSMC010000001.1"/>
</dbReference>
<comment type="caution">
    <text evidence="10">The sequence shown here is derived from an EMBL/GenBank/DDBJ whole genome shotgun (WGS) entry which is preliminary data.</text>
</comment>
<evidence type="ECO:0000256" key="1">
    <source>
        <dbReference type="ARBA" id="ARBA00004651"/>
    </source>
</evidence>
<protein>
    <recommendedName>
        <fullName evidence="8">Riboflavin transporter</fullName>
    </recommendedName>
</protein>
<accession>A0ABW0LBF5</accession>
<feature type="transmembrane region" description="Helical" evidence="9">
    <location>
        <begin position="109"/>
        <end position="132"/>
    </location>
</feature>
<dbReference type="InterPro" id="IPR025720">
    <property type="entry name" value="RibU"/>
</dbReference>
<keyword evidence="11" id="KW-1185">Reference proteome</keyword>
<dbReference type="Gene3D" id="1.10.1760.20">
    <property type="match status" value="1"/>
</dbReference>
<dbReference type="PIRSF" id="PIRSF037778">
    <property type="entry name" value="UCP037778_transp_RibU"/>
    <property type="match status" value="1"/>
</dbReference>
<evidence type="ECO:0000256" key="8">
    <source>
        <dbReference type="PIRNR" id="PIRNR037778"/>
    </source>
</evidence>
<reference evidence="11" key="1">
    <citation type="journal article" date="2019" name="Int. J. Syst. Evol. Microbiol.">
        <title>The Global Catalogue of Microorganisms (GCM) 10K type strain sequencing project: providing services to taxonomists for standard genome sequencing and annotation.</title>
        <authorList>
            <consortium name="The Broad Institute Genomics Platform"/>
            <consortium name="The Broad Institute Genome Sequencing Center for Infectious Disease"/>
            <person name="Wu L."/>
            <person name="Ma J."/>
        </authorList>
    </citation>
    <scope>NUCLEOTIDE SEQUENCE [LARGE SCALE GENOMIC DNA]</scope>
    <source>
        <strain evidence="11">CGMCC 1.12237</strain>
    </source>
</reference>
<comment type="function">
    <text evidence="8">Probably a riboflavin-binding protein that interacts with the energy-coupling factor (ECF) ABC-transporter complex.</text>
</comment>
<sequence>MKKFNVKTLVMIGMLSSLSFVLMLIKFPIPPFPPFLTVDFSDIPALIAAILFGPLAGVLVELFKNIIDYAVSSSATGIPIGHIANFLAGVLFVLPTYYVYKYLKMKKGLLISLIVGTIFMAVFMSVFNYFVLLPAYIGLLGWDPMTNAQLRSYVVASILPFNVIKGLIVTVLFLLLYSRLSSRLMKNFNIKNNTI</sequence>
<keyword evidence="6 9" id="KW-1133">Transmembrane helix</keyword>
<evidence type="ECO:0000256" key="4">
    <source>
        <dbReference type="ARBA" id="ARBA00022475"/>
    </source>
</evidence>
<keyword evidence="3 8" id="KW-0813">Transport</keyword>
<keyword evidence="4 8" id="KW-1003">Cell membrane</keyword>
<dbReference type="Pfam" id="PF12822">
    <property type="entry name" value="ECF_trnsprt"/>
    <property type="match status" value="1"/>
</dbReference>
<comment type="similarity">
    <text evidence="2 8">Belongs to the prokaryotic riboflavin transporter (P-RFT) (TC 2.A.87) family.</text>
</comment>
<keyword evidence="7 8" id="KW-0472">Membrane</keyword>
<feature type="transmembrane region" description="Helical" evidence="9">
    <location>
        <begin position="6"/>
        <end position="25"/>
    </location>
</feature>
<evidence type="ECO:0000256" key="5">
    <source>
        <dbReference type="ARBA" id="ARBA00022692"/>
    </source>
</evidence>
<evidence type="ECO:0000256" key="9">
    <source>
        <dbReference type="SAM" id="Phobius"/>
    </source>
</evidence>
<gene>
    <name evidence="10" type="ORF">ACFPM4_00635</name>
</gene>
<feature type="transmembrane region" description="Helical" evidence="9">
    <location>
        <begin position="83"/>
        <end position="100"/>
    </location>
</feature>
<evidence type="ECO:0000313" key="11">
    <source>
        <dbReference type="Proteomes" id="UP001596147"/>
    </source>
</evidence>
<dbReference type="Proteomes" id="UP001596147">
    <property type="component" value="Unassembled WGS sequence"/>
</dbReference>
<keyword evidence="5 9" id="KW-0812">Transmembrane</keyword>
<name>A0ABW0LBF5_9BACI</name>
<evidence type="ECO:0000313" key="10">
    <source>
        <dbReference type="EMBL" id="MFC5463250.1"/>
    </source>
</evidence>
<evidence type="ECO:0000256" key="6">
    <source>
        <dbReference type="ARBA" id="ARBA00022989"/>
    </source>
</evidence>
<dbReference type="PANTHER" id="PTHR38438">
    <property type="entry name" value="RIBOFLAVIN TRANSPORTER RIBU"/>
    <property type="match status" value="1"/>
</dbReference>
<dbReference type="EMBL" id="JBHSMC010000001">
    <property type="protein sequence ID" value="MFC5463250.1"/>
    <property type="molecule type" value="Genomic_DNA"/>
</dbReference>
<comment type="subcellular location">
    <subcellularLocation>
        <location evidence="1">Cell membrane</location>
        <topology evidence="1">Multi-pass membrane protein</topology>
    </subcellularLocation>
</comment>
<proteinExistence type="inferred from homology"/>
<evidence type="ECO:0000256" key="3">
    <source>
        <dbReference type="ARBA" id="ARBA00022448"/>
    </source>
</evidence>
<evidence type="ECO:0000256" key="2">
    <source>
        <dbReference type="ARBA" id="ARBA00005540"/>
    </source>
</evidence>